<dbReference type="PROSITE" id="PS51257">
    <property type="entry name" value="PROKAR_LIPOPROTEIN"/>
    <property type="match status" value="1"/>
</dbReference>
<proteinExistence type="inferred from homology"/>
<dbReference type="GO" id="GO:0071555">
    <property type="term" value="P:cell wall organization"/>
    <property type="evidence" value="ECO:0007669"/>
    <property type="project" value="UniProtKB-KW"/>
</dbReference>
<comment type="function">
    <text evidence="4">Lytic transglycosylase with a strong preference for naked glycan strands that lack stem peptides.</text>
</comment>
<dbReference type="PANTHER" id="PTHR34183:SF1">
    <property type="entry name" value="ENDOLYTIC PEPTIDOGLYCAN TRANSGLYCOSYLASE RLPA"/>
    <property type="match status" value="1"/>
</dbReference>
<dbReference type="InterPro" id="IPR009009">
    <property type="entry name" value="RlpA-like_DPBB"/>
</dbReference>
<dbReference type="RefSeq" id="WP_193951544.1">
    <property type="nucleotide sequence ID" value="NZ_JADEYS010000001.1"/>
</dbReference>
<evidence type="ECO:0000313" key="8">
    <source>
        <dbReference type="Proteomes" id="UP000640333"/>
    </source>
</evidence>
<feature type="domain" description="SPOR" evidence="6">
    <location>
        <begin position="211"/>
        <end position="291"/>
    </location>
</feature>
<dbReference type="InterPro" id="IPR012997">
    <property type="entry name" value="RplA"/>
</dbReference>
<dbReference type="Pfam" id="PF03330">
    <property type="entry name" value="DPBB_1"/>
    <property type="match status" value="1"/>
</dbReference>
<evidence type="ECO:0000256" key="2">
    <source>
        <dbReference type="ARBA" id="ARBA00023239"/>
    </source>
</evidence>
<protein>
    <recommendedName>
        <fullName evidence="4">Endolytic peptidoglycan transglycosylase RlpA</fullName>
        <ecNumber evidence="4">4.2.2.-</ecNumber>
    </recommendedName>
</protein>
<dbReference type="PROSITE" id="PS51724">
    <property type="entry name" value="SPOR"/>
    <property type="match status" value="1"/>
</dbReference>
<gene>
    <name evidence="4" type="primary">rlpA</name>
    <name evidence="7" type="ORF">IOQ59_01850</name>
</gene>
<accession>A0A8J7FH67</accession>
<dbReference type="InterPro" id="IPR007730">
    <property type="entry name" value="SPOR-like_dom"/>
</dbReference>
<dbReference type="SUPFAM" id="SSF50685">
    <property type="entry name" value="Barwin-like endoglucanases"/>
    <property type="match status" value="1"/>
</dbReference>
<dbReference type="InterPro" id="IPR036680">
    <property type="entry name" value="SPOR-like_sf"/>
</dbReference>
<dbReference type="InterPro" id="IPR034718">
    <property type="entry name" value="RlpA"/>
</dbReference>
<dbReference type="GO" id="GO:0042834">
    <property type="term" value="F:peptidoglycan binding"/>
    <property type="evidence" value="ECO:0007669"/>
    <property type="project" value="InterPro"/>
</dbReference>
<comment type="similarity">
    <text evidence="4 5">Belongs to the RlpA family.</text>
</comment>
<name>A0A8J7FH67_9GAMM</name>
<keyword evidence="8" id="KW-1185">Reference proteome</keyword>
<dbReference type="CDD" id="cd22268">
    <property type="entry name" value="DPBB_RlpA-like"/>
    <property type="match status" value="1"/>
</dbReference>
<dbReference type="PANTHER" id="PTHR34183">
    <property type="entry name" value="ENDOLYTIC PEPTIDOGLYCAN TRANSGLYCOSYLASE RLPA"/>
    <property type="match status" value="1"/>
</dbReference>
<evidence type="ECO:0000256" key="1">
    <source>
        <dbReference type="ARBA" id="ARBA00022729"/>
    </source>
</evidence>
<keyword evidence="4" id="KW-0449">Lipoprotein</keyword>
<dbReference type="Proteomes" id="UP000640333">
    <property type="component" value="Unassembled WGS sequence"/>
</dbReference>
<keyword evidence="4" id="KW-0564">Palmitate</keyword>
<dbReference type="InterPro" id="IPR036908">
    <property type="entry name" value="RlpA-like_sf"/>
</dbReference>
<dbReference type="NCBIfam" id="TIGR00413">
    <property type="entry name" value="rlpA"/>
    <property type="match status" value="1"/>
</dbReference>
<keyword evidence="4" id="KW-1003">Cell membrane</keyword>
<dbReference type="Pfam" id="PF05036">
    <property type="entry name" value="SPOR"/>
    <property type="match status" value="1"/>
</dbReference>
<dbReference type="GO" id="GO:0000270">
    <property type="term" value="P:peptidoglycan metabolic process"/>
    <property type="evidence" value="ECO:0007669"/>
    <property type="project" value="UniProtKB-UniRule"/>
</dbReference>
<dbReference type="EC" id="4.2.2.-" evidence="4"/>
<dbReference type="HAMAP" id="MF_02071">
    <property type="entry name" value="RlpA"/>
    <property type="match status" value="1"/>
</dbReference>
<comment type="subcellular location">
    <subcellularLocation>
        <location evidence="4">Cell membrane</location>
        <topology evidence="4">Lipid-anchor</topology>
    </subcellularLocation>
</comment>
<evidence type="ECO:0000313" key="7">
    <source>
        <dbReference type="EMBL" id="MBE9395998.1"/>
    </source>
</evidence>
<comment type="caution">
    <text evidence="7">The sequence shown here is derived from an EMBL/GenBank/DDBJ whole genome shotgun (WGS) entry which is preliminary data.</text>
</comment>
<dbReference type="FunFam" id="2.40.40.10:FF:000003">
    <property type="entry name" value="Endolytic peptidoglycan transglycosylase RlpA"/>
    <property type="match status" value="1"/>
</dbReference>
<evidence type="ECO:0000259" key="6">
    <source>
        <dbReference type="PROSITE" id="PS51724"/>
    </source>
</evidence>
<dbReference type="Gene3D" id="3.30.70.1070">
    <property type="entry name" value="Sporulation related repeat"/>
    <property type="match status" value="1"/>
</dbReference>
<dbReference type="GO" id="GO:0008932">
    <property type="term" value="F:lytic endotransglycosylase activity"/>
    <property type="evidence" value="ECO:0007669"/>
    <property type="project" value="UniProtKB-UniRule"/>
</dbReference>
<keyword evidence="3 4" id="KW-0961">Cell wall biogenesis/degradation</keyword>
<dbReference type="GO" id="GO:0005886">
    <property type="term" value="C:plasma membrane"/>
    <property type="evidence" value="ECO:0007669"/>
    <property type="project" value="UniProtKB-SubCell"/>
</dbReference>
<keyword evidence="1" id="KW-0732">Signal</keyword>
<evidence type="ECO:0000256" key="3">
    <source>
        <dbReference type="ARBA" id="ARBA00023316"/>
    </source>
</evidence>
<evidence type="ECO:0000256" key="4">
    <source>
        <dbReference type="HAMAP-Rule" id="MF_02071"/>
    </source>
</evidence>
<keyword evidence="2 4" id="KW-0456">Lyase</keyword>
<dbReference type="AlphaFoldDB" id="A0A8J7FH67"/>
<keyword evidence="4" id="KW-0472">Membrane</keyword>
<dbReference type="GO" id="GO:0009279">
    <property type="term" value="C:cell outer membrane"/>
    <property type="evidence" value="ECO:0007669"/>
    <property type="project" value="TreeGrafter"/>
</dbReference>
<dbReference type="Gene3D" id="2.40.40.10">
    <property type="entry name" value="RlpA-like domain"/>
    <property type="match status" value="1"/>
</dbReference>
<dbReference type="EMBL" id="JADEYS010000001">
    <property type="protein sequence ID" value="MBE9395998.1"/>
    <property type="molecule type" value="Genomic_DNA"/>
</dbReference>
<sequence length="292" mass="31882">MKRILILLPLILLVGCSSGGGGRYSIKQDHGPSQAVDVSHVKDAVPRVEPKSRGGNKSPYVVFGKRYYIMDSAQGYKQRGGASWYGKKFHGHATSNGEKYDMYAMTAAHKSLPIPTYVRVTNLKNGRQVIVRVNDRGPFHQGRIIDLSYAAASKLDMLRSGTAQVEVEAIDPRSWQRSSSVIAAATPALPVRSAPNVRVPVRATATEVSKSVLVKGSYLQVGAYSNRIAAERVTAAVRALTGEKVVIRNLDRGDRVLYRVQVGPVSSDTQVRDLIGQLERSGYPETHLVDLD</sequence>
<organism evidence="7 8">
    <name type="scientific">Pontibacterium sinense</name>
    <dbReference type="NCBI Taxonomy" id="2781979"/>
    <lineage>
        <taxon>Bacteria</taxon>
        <taxon>Pseudomonadati</taxon>
        <taxon>Pseudomonadota</taxon>
        <taxon>Gammaproteobacteria</taxon>
        <taxon>Oceanospirillales</taxon>
        <taxon>Oceanospirillaceae</taxon>
        <taxon>Pontibacterium</taxon>
    </lineage>
</organism>
<reference evidence="7" key="1">
    <citation type="submission" date="2020-10" db="EMBL/GenBank/DDBJ databases">
        <title>Bacterium isolated from coastal waters sediment.</title>
        <authorList>
            <person name="Chen R.-J."/>
            <person name="Lu D.-C."/>
            <person name="Zhu K.-L."/>
            <person name="Du Z.-J."/>
        </authorList>
    </citation>
    <scope>NUCLEOTIDE SEQUENCE</scope>
    <source>
        <strain evidence="7">N1Y112</strain>
    </source>
</reference>
<dbReference type="SUPFAM" id="SSF110997">
    <property type="entry name" value="Sporulation related repeat"/>
    <property type="match status" value="1"/>
</dbReference>
<evidence type="ECO:0000256" key="5">
    <source>
        <dbReference type="RuleBase" id="RU003495"/>
    </source>
</evidence>